<feature type="domain" description="Carrier" evidence="8">
    <location>
        <begin position="955"/>
        <end position="1033"/>
    </location>
</feature>
<dbReference type="SUPFAM" id="SSF53901">
    <property type="entry name" value="Thiolase-like"/>
    <property type="match status" value="1"/>
</dbReference>
<dbReference type="EMBL" id="SLWL01000007">
    <property type="protein sequence ID" value="TCO12995.1"/>
    <property type="molecule type" value="Genomic_DNA"/>
</dbReference>
<dbReference type="Pfam" id="PF00501">
    <property type="entry name" value="AMP-binding"/>
    <property type="match status" value="1"/>
</dbReference>
<dbReference type="Gene3D" id="3.40.366.10">
    <property type="entry name" value="Malonyl-Coenzyme A Acyl Carrier Protein, domain 2"/>
    <property type="match status" value="1"/>
</dbReference>
<dbReference type="PROSITE" id="PS00455">
    <property type="entry name" value="AMP_BINDING"/>
    <property type="match status" value="1"/>
</dbReference>
<organism evidence="10 11">
    <name type="scientific">Camelimonas lactis</name>
    <dbReference type="NCBI Taxonomy" id="659006"/>
    <lineage>
        <taxon>Bacteria</taxon>
        <taxon>Pseudomonadati</taxon>
        <taxon>Pseudomonadota</taxon>
        <taxon>Alphaproteobacteria</taxon>
        <taxon>Hyphomicrobiales</taxon>
        <taxon>Chelatococcaceae</taxon>
        <taxon>Camelimonas</taxon>
    </lineage>
</organism>
<dbReference type="InterPro" id="IPR001242">
    <property type="entry name" value="Condensation_dom"/>
</dbReference>
<dbReference type="Gene3D" id="3.30.559.10">
    <property type="entry name" value="Chloramphenicol acetyltransferase-like domain"/>
    <property type="match status" value="1"/>
</dbReference>
<dbReference type="GO" id="GO:0008483">
    <property type="term" value="F:transaminase activity"/>
    <property type="evidence" value="ECO:0007669"/>
    <property type="project" value="InterPro"/>
</dbReference>
<dbReference type="RefSeq" id="WP_132006577.1">
    <property type="nucleotide sequence ID" value="NZ_JBHUNN010000001.1"/>
</dbReference>
<proteinExistence type="inferred from homology"/>
<dbReference type="InterPro" id="IPR009081">
    <property type="entry name" value="PP-bd_ACP"/>
</dbReference>
<dbReference type="InterPro" id="IPR016039">
    <property type="entry name" value="Thiolase-like"/>
</dbReference>
<dbReference type="Gene3D" id="2.30.38.10">
    <property type="entry name" value="Luciferase, Domain 3"/>
    <property type="match status" value="1"/>
</dbReference>
<keyword evidence="4" id="KW-0808">Transferase</keyword>
<evidence type="ECO:0000313" key="10">
    <source>
        <dbReference type="EMBL" id="TCO12995.1"/>
    </source>
</evidence>
<dbReference type="PANTHER" id="PTHR43775:SF51">
    <property type="entry name" value="INACTIVE PHENOLPHTHIOCEROL SYNTHESIS POLYKETIDE SYNTHASE TYPE I PKS1-RELATED"/>
    <property type="match status" value="1"/>
</dbReference>
<comment type="caution">
    <text evidence="10">The sequence shown here is derived from an EMBL/GenBank/DDBJ whole genome shotgun (WGS) entry which is preliminary data.</text>
</comment>
<dbReference type="PROSITE" id="PS00600">
    <property type="entry name" value="AA_TRANSFER_CLASS_3"/>
    <property type="match status" value="1"/>
</dbReference>
<dbReference type="SUPFAM" id="SSF52777">
    <property type="entry name" value="CoA-dependent acyltransferases"/>
    <property type="match status" value="2"/>
</dbReference>
<evidence type="ECO:0000256" key="6">
    <source>
        <dbReference type="ARBA" id="ARBA00029443"/>
    </source>
</evidence>
<dbReference type="InterPro" id="IPR025110">
    <property type="entry name" value="AMP-bd_C"/>
</dbReference>
<dbReference type="SMART" id="SM00825">
    <property type="entry name" value="PKS_KS"/>
    <property type="match status" value="1"/>
</dbReference>
<keyword evidence="2" id="KW-0596">Phosphopantetheine</keyword>
<dbReference type="InterPro" id="IPR020841">
    <property type="entry name" value="PKS_Beta-ketoAc_synthase_dom"/>
</dbReference>
<dbReference type="InterPro" id="IPR018201">
    <property type="entry name" value="Ketoacyl_synth_AS"/>
</dbReference>
<gene>
    <name evidence="10" type="ORF">EV666_10721</name>
</gene>
<dbReference type="InterPro" id="IPR001227">
    <property type="entry name" value="Ac_transferase_dom_sf"/>
</dbReference>
<evidence type="ECO:0000259" key="9">
    <source>
        <dbReference type="PROSITE" id="PS52004"/>
    </source>
</evidence>
<keyword evidence="11" id="KW-1185">Reference proteome</keyword>
<dbReference type="InterPro" id="IPR000873">
    <property type="entry name" value="AMP-dep_synth/lig_dom"/>
</dbReference>
<dbReference type="Gene3D" id="3.30.300.30">
    <property type="match status" value="1"/>
</dbReference>
<feature type="domain" description="Ketosynthase family 3 (KS3)" evidence="9">
    <location>
        <begin position="33"/>
        <end position="465"/>
    </location>
</feature>
<dbReference type="Gene3D" id="3.40.640.10">
    <property type="entry name" value="Type I PLP-dependent aspartate aminotransferase-like (Major domain)"/>
    <property type="match status" value="1"/>
</dbReference>
<dbReference type="InterPro" id="IPR010071">
    <property type="entry name" value="AA_adenyl_dom"/>
</dbReference>
<evidence type="ECO:0000256" key="4">
    <source>
        <dbReference type="ARBA" id="ARBA00022679"/>
    </source>
</evidence>
<dbReference type="Pfam" id="PF00550">
    <property type="entry name" value="PP-binding"/>
    <property type="match status" value="2"/>
</dbReference>
<dbReference type="Gene3D" id="3.30.70.3290">
    <property type="match status" value="1"/>
</dbReference>
<dbReference type="SMART" id="SM00827">
    <property type="entry name" value="PKS_AT"/>
    <property type="match status" value="1"/>
</dbReference>
<feature type="region of interest" description="Disordered" evidence="7">
    <location>
        <begin position="1140"/>
        <end position="1161"/>
    </location>
</feature>
<dbReference type="InterPro" id="IPR015421">
    <property type="entry name" value="PyrdxlP-dep_Trfase_major"/>
</dbReference>
<dbReference type="InterPro" id="IPR014030">
    <property type="entry name" value="Ketoacyl_synth_N"/>
</dbReference>
<dbReference type="InterPro" id="IPR023213">
    <property type="entry name" value="CAT-like_dom_sf"/>
</dbReference>
<comment type="cofactor">
    <cofactor evidence="1">
        <name>pyridoxal 5'-phosphate</name>
        <dbReference type="ChEBI" id="CHEBI:597326"/>
    </cofactor>
</comment>
<dbReference type="SUPFAM" id="SSF55048">
    <property type="entry name" value="Probable ACP-binding domain of malonyl-CoA ACP transacylase"/>
    <property type="match status" value="1"/>
</dbReference>
<dbReference type="Pfam" id="PF00668">
    <property type="entry name" value="Condensation"/>
    <property type="match status" value="1"/>
</dbReference>
<dbReference type="Gene3D" id="3.40.50.980">
    <property type="match status" value="2"/>
</dbReference>
<dbReference type="OrthoDB" id="9778690at2"/>
<dbReference type="PROSITE" id="PS52004">
    <property type="entry name" value="KS3_2"/>
    <property type="match status" value="1"/>
</dbReference>
<dbReference type="Gene3D" id="1.10.1200.10">
    <property type="entry name" value="ACP-like"/>
    <property type="match status" value="2"/>
</dbReference>
<dbReference type="InterPro" id="IPR016036">
    <property type="entry name" value="Malonyl_transacylase_ACP-bd"/>
</dbReference>
<sequence length="2698" mass="283377">MNHDHDGVAGAAGLTDNRDAADLNTDNLHADNLDGVAIIGMAGRFPGAGDVGTFWRNICAGVDSASRFAAGELEDSFTADERAQPDYVPVRPLLADVDQFDAQLFRMRPREASLTDPQHRIFLEISWSAIEDAGYDPQALAGRAVGVFAGCSHNTYLLRHVCGDRAAAERFTNDFQVGGYETLTGAIADALATRVSYKLDLRGPSMTIATACSTSLTAVAQAVQSLLLCQCDMALAGGVSVTFPQKRGYFAQDGGMVSTDGVCRPFDAGANGTLFGSGAGVVLLKRLEDAVADGDHIYAVIRGVAVNNDGASKVGFTAPSVDAQAEVVATAQLIAGFDPATVGYVECHGTATPLGDPIEVTALSRAFGEGGGPGRTWLGSVKGNVGHLDAAAGVTGLIKATLAVNHGVIPPTCHFTTPNPRLELEKTPFAIAGALVDWREPDGPRRAGVSALGVGGVNVHVCLEQAPPRLPALGEAAHSVLMLSARSADGLKRARAALAETLRAAPRTSLADVAHTLATGRGAFTHRAAIVADSVATAIDRLEAGEGAGIVVGEAAVTDRPVIFMFPGQGAQYPAMGLGLYGSEPAFREAVDRCADILKPDLGLDLREPLYGAGARDGEGAETIRQTILAQPAIFTVEYALAQLWLSRGVRPAAMIGHSIGEFVAASLAGVLTLEEALGLVAVRGRLMQAAAPGAMLAVRLPEAELQAVLPADVDIAAVNAPGLTVAAGPFDAIEQLEGALNGLGVMHRRLHTSHAFHSAMMEPVLADLAVAAARITPKSATIPYVSCVTGDWITEAETGASAYWARHCRAAVRFSDGVAALLRRFEAPVLLEAGPGATLLSLCRQGAAKGRNIAAVASLPDPGAGADDIATFHGALGQLWRHGASFDRARACPGQRIPLPGIPFERQRYWVAAPEPATTAEPANAVAAAPSSPAFLQADPVQMNTHTPVVSAGDAGAGLASKVAGLFEELSGERIAEADYGSPFLELGFDSLFLAQVATQVQKTFKVKVTFRQLLNDMPSIARLSEFLADKVPAPAPAVAAVAPPVPVQTQAIFQTTSAPLAAQAAPPLLAPQAPGAAVGVEGLFRDQLAALQGLIAQQNQILLGQAGGAPPPPVAFTAQAAAAPSAAATIQAAPQVAAAPSAPAAPPARPAEAVEDAGASRHQLYRPGGGAAGGEMTAAQAAFLADLIARYTARTPGSKRMTDARRDVLADPRTAAGFRPEWKEIVYPIVCSRSKGSRIWDVDGNEYIDVVNGYGQTAFGHAPDFVLEAMQRQMRDGFAIGPQSPLAGEVAELFAEMTGNERVTFCNTGSEAVMAAMRVARAVTGRDRIVVFSGGYHGQFDEVLVKGKARQDDDPRGLPIAPGIPFGSVGNMVVLPWAKPESLDWIRQHGEDIAAVIAEPVQSRHPDMQPAEFLRELRAITEAAGSALVFDEVVTGFRVHPGGMQAVFGVRADMATYGKVVGGGMPVGVLAGKRSFMDALDGGAWRYGDDSVPEVAPTFFAGTFVRHPLVMAAAKAVLLHLKEQGPALQEQLAARALGLADRINAELARRGIGARAESYSSWFYLALGGEDRLASLFYHHMRLMGVHWQEGFPCYFTTAHSDADMAFIYDAFVKTLDALQGAGILTGSGIAASVAAPATASVSSPGSAPVSWPMSSPLTEPQIEVWLAAQLGDEASCAFNESISLTLSGPLDRQALGLALDAVVARHDALRARFAPDGSQMFIDAPAPTPLAERDFSADAAGLGKLTDDEARTPFDLVNGPLMRATLARLSPTEHVLVFTAHHIVCDGWSTNVILDELAQLYQARRQGREADLPAPLPFRSYALEQTSTVNPATRDWWMEQFRVLPPDADLPADRPRGDVKDWSGDTFCAHIPGDLLKQVKQAGAKQGATLFSTLAAAFNVVLWRLTGETDQVMAIPTAGQSLAEGGPLVGHCVNFLPLRAHVDPDASVSALLKTVQKAMLDMNEHQHYTFGALVRELGVTRNPSRLPLTQVQFNLERVGEGLDFGEVAARVATNAKAFVNFDIFLNIIEDADGLRLACDYSTGLYDAATIARWIGHFEQALRAIVADAAQPVKTLRLMDAATVDHLVHGLNATARDGLDLRPVPLQVEDVAARHPDAIALVWRDQIMTYGQLDAATGALAARIAAVAPGGGGRVGVLVERSPAMVVAMLAVMRAGHAFTPLDPAHPESRLQQVVDAARICALVCDDPARASIAGGAPLVDVRAGAAPDSSAAQLPDCADASAAYVIFTSGSTGTPKGVEIGHAALANLLWSFAERPGFTATDSMLAVTTTTFDIAMLELFMPLVTGGRVIIADRQAVQDGFALARLIAEKRPSHIQATPSLWRMLAEAGFQPWPGLIMLCGGEPLPRDLARELSGGAGALWNVYGPTETTIWSSAGQVRPDDDLITIGAPVLNTGLYVIDASGQLALPGASGELAIGGLGLANGYFGQPGLTAAAFRRHTLDDGAPRRLYFTGDMAKRLADGRIQHLGRRDLQIKLRGFRIELEDIESALRAIPGVADAAAGVVGAEPDRRLAAWVVMAGGQPLDETMLREKVRQALPDYMVPAIWSRLDALPLTANGKLNRKALPQPERAAAKPALVVAPPQNDTQRLLCAIWSEVLGGEAVGIDADILDLGADSIQIFQIVARARRAGLNLAARDVLRRRTIAALAGAIDTTPGDMAAAPAGPLPRLADFRRR</sequence>
<dbReference type="SUPFAM" id="SSF52151">
    <property type="entry name" value="FabD/lysophospholipase-like"/>
    <property type="match status" value="1"/>
</dbReference>
<dbReference type="InterPro" id="IPR015422">
    <property type="entry name" value="PyrdxlP-dep_Trfase_small"/>
</dbReference>
<dbReference type="Pfam" id="PF02801">
    <property type="entry name" value="Ketoacyl-synt_C"/>
    <property type="match status" value="1"/>
</dbReference>
<keyword evidence="3" id="KW-0597">Phosphoprotein</keyword>
<dbReference type="InterPro" id="IPR049704">
    <property type="entry name" value="Aminotrans_3_PPA_site"/>
</dbReference>
<dbReference type="SMART" id="SM00823">
    <property type="entry name" value="PKS_PP"/>
    <property type="match status" value="2"/>
</dbReference>
<dbReference type="CDD" id="cd19531">
    <property type="entry name" value="LCL_NRPS-like"/>
    <property type="match status" value="1"/>
</dbReference>
<dbReference type="GO" id="GO:0030170">
    <property type="term" value="F:pyridoxal phosphate binding"/>
    <property type="evidence" value="ECO:0007669"/>
    <property type="project" value="InterPro"/>
</dbReference>
<dbReference type="InterPro" id="IPR036736">
    <property type="entry name" value="ACP-like_sf"/>
</dbReference>
<dbReference type="InterPro" id="IPR016035">
    <property type="entry name" value="Acyl_Trfase/lysoPLipase"/>
</dbReference>
<comment type="similarity">
    <text evidence="6">In the C-terminal section; belongs to the NRP synthetase family.</text>
</comment>
<dbReference type="InterPro" id="IPR005814">
    <property type="entry name" value="Aminotrans_3"/>
</dbReference>
<name>A0A4R2GSJ4_9HYPH</name>
<evidence type="ECO:0000256" key="3">
    <source>
        <dbReference type="ARBA" id="ARBA00022553"/>
    </source>
</evidence>
<dbReference type="SUPFAM" id="SSF53383">
    <property type="entry name" value="PLP-dependent transferases"/>
    <property type="match status" value="1"/>
</dbReference>
<dbReference type="Pfam" id="PF00698">
    <property type="entry name" value="Acyl_transf_1"/>
    <property type="match status" value="1"/>
</dbReference>
<dbReference type="Pfam" id="PF22621">
    <property type="entry name" value="CurL-like_PKS_C"/>
    <property type="match status" value="1"/>
</dbReference>
<dbReference type="SUPFAM" id="SSF56801">
    <property type="entry name" value="Acetyl-CoA synthetase-like"/>
    <property type="match status" value="1"/>
</dbReference>
<evidence type="ECO:0000256" key="1">
    <source>
        <dbReference type="ARBA" id="ARBA00001933"/>
    </source>
</evidence>
<dbReference type="InterPro" id="IPR014031">
    <property type="entry name" value="Ketoacyl_synth_C"/>
</dbReference>
<dbReference type="Pfam" id="PF13193">
    <property type="entry name" value="AMP-binding_C"/>
    <property type="match status" value="1"/>
</dbReference>
<dbReference type="InterPro" id="IPR050091">
    <property type="entry name" value="PKS_NRPS_Biosynth_Enz"/>
</dbReference>
<dbReference type="Proteomes" id="UP000294881">
    <property type="component" value="Unassembled WGS sequence"/>
</dbReference>
<dbReference type="InterPro" id="IPR015424">
    <property type="entry name" value="PyrdxlP-dep_Trfase"/>
</dbReference>
<feature type="domain" description="Carrier" evidence="8">
    <location>
        <begin position="2604"/>
        <end position="2678"/>
    </location>
</feature>
<dbReference type="Pfam" id="PF00109">
    <property type="entry name" value="ketoacyl-synt"/>
    <property type="match status" value="1"/>
</dbReference>
<dbReference type="NCBIfam" id="TIGR01733">
    <property type="entry name" value="AA-adenyl-dom"/>
    <property type="match status" value="1"/>
</dbReference>
<dbReference type="Gene3D" id="3.90.1150.10">
    <property type="entry name" value="Aspartate Aminotransferase, domain 1"/>
    <property type="match status" value="1"/>
</dbReference>
<dbReference type="PROSITE" id="PS00606">
    <property type="entry name" value="KS3_1"/>
    <property type="match status" value="1"/>
</dbReference>
<dbReference type="InterPro" id="IPR020806">
    <property type="entry name" value="PKS_PP-bd"/>
</dbReference>
<accession>A0A4R2GSJ4</accession>
<evidence type="ECO:0000256" key="2">
    <source>
        <dbReference type="ARBA" id="ARBA00022450"/>
    </source>
</evidence>
<dbReference type="PANTHER" id="PTHR43775">
    <property type="entry name" value="FATTY ACID SYNTHASE"/>
    <property type="match status" value="1"/>
</dbReference>
<dbReference type="PROSITE" id="PS50075">
    <property type="entry name" value="CARRIER"/>
    <property type="match status" value="2"/>
</dbReference>
<keyword evidence="5" id="KW-0663">Pyridoxal phosphate</keyword>
<evidence type="ECO:0000256" key="7">
    <source>
        <dbReference type="SAM" id="MobiDB-lite"/>
    </source>
</evidence>
<protein>
    <submittedName>
        <fullName evidence="10">Amino acid adenylation domain-containing protein</fullName>
    </submittedName>
</protein>
<dbReference type="InterPro" id="IPR014043">
    <property type="entry name" value="Acyl_transferase_dom"/>
</dbReference>
<dbReference type="Gene3D" id="3.30.559.30">
    <property type="entry name" value="Nonribosomal peptide synthetase, condensation domain"/>
    <property type="match status" value="1"/>
</dbReference>
<reference evidence="10 11" key="1">
    <citation type="submission" date="2019-03" db="EMBL/GenBank/DDBJ databases">
        <title>Genomic Encyclopedia of Type Strains, Phase IV (KMG-IV): sequencing the most valuable type-strain genomes for metagenomic binning, comparative biology and taxonomic classification.</title>
        <authorList>
            <person name="Goeker M."/>
        </authorList>
    </citation>
    <scope>NUCLEOTIDE SEQUENCE [LARGE SCALE GENOMIC DNA]</scope>
    <source>
        <strain evidence="10 11">DSM 22958</strain>
    </source>
</reference>
<dbReference type="GO" id="GO:0006633">
    <property type="term" value="P:fatty acid biosynthetic process"/>
    <property type="evidence" value="ECO:0007669"/>
    <property type="project" value="InterPro"/>
</dbReference>
<dbReference type="Gene3D" id="3.40.47.10">
    <property type="match status" value="1"/>
</dbReference>
<dbReference type="InterPro" id="IPR020845">
    <property type="entry name" value="AMP-binding_CS"/>
</dbReference>
<dbReference type="GO" id="GO:0031177">
    <property type="term" value="F:phosphopantetheine binding"/>
    <property type="evidence" value="ECO:0007669"/>
    <property type="project" value="InterPro"/>
</dbReference>
<dbReference type="GO" id="GO:0004315">
    <property type="term" value="F:3-oxoacyl-[acyl-carrier-protein] synthase activity"/>
    <property type="evidence" value="ECO:0007669"/>
    <property type="project" value="InterPro"/>
</dbReference>
<dbReference type="InterPro" id="IPR045851">
    <property type="entry name" value="AMP-bd_C_sf"/>
</dbReference>
<dbReference type="GO" id="GO:0004312">
    <property type="term" value="F:fatty acid synthase activity"/>
    <property type="evidence" value="ECO:0007669"/>
    <property type="project" value="TreeGrafter"/>
</dbReference>
<dbReference type="SUPFAM" id="SSF47336">
    <property type="entry name" value="ACP-like"/>
    <property type="match status" value="2"/>
</dbReference>
<evidence type="ECO:0000259" key="8">
    <source>
        <dbReference type="PROSITE" id="PS50075"/>
    </source>
</evidence>
<evidence type="ECO:0000313" key="11">
    <source>
        <dbReference type="Proteomes" id="UP000294881"/>
    </source>
</evidence>
<dbReference type="Pfam" id="PF00202">
    <property type="entry name" value="Aminotran_3"/>
    <property type="match status" value="1"/>
</dbReference>
<dbReference type="CDD" id="cd00833">
    <property type="entry name" value="PKS"/>
    <property type="match status" value="1"/>
</dbReference>
<evidence type="ECO:0000256" key="5">
    <source>
        <dbReference type="ARBA" id="ARBA00022898"/>
    </source>
</evidence>